<dbReference type="EMBL" id="JAMQOP010000001">
    <property type="protein sequence ID" value="MDS0298779.1"/>
    <property type="molecule type" value="Genomic_DNA"/>
</dbReference>
<gene>
    <name evidence="2" type="ORF">NDI76_08490</name>
</gene>
<name>A0ABU2GF20_9EURY</name>
<dbReference type="Proteomes" id="UP001257060">
    <property type="component" value="Unassembled WGS sequence"/>
</dbReference>
<keyword evidence="2" id="KW-0418">Kinase</keyword>
<proteinExistence type="predicted"/>
<evidence type="ECO:0000313" key="2">
    <source>
        <dbReference type="EMBL" id="MDS0298779.1"/>
    </source>
</evidence>
<reference evidence="2 3" key="1">
    <citation type="submission" date="2022-06" db="EMBL/GenBank/DDBJ databases">
        <title>Halogeometricum sp. a new haloarchaeum isolate from saline soil.</title>
        <authorList>
            <person name="Strakova D."/>
            <person name="Galisteo C."/>
            <person name="Sanchez-Porro C."/>
            <person name="Ventosa A."/>
        </authorList>
    </citation>
    <scope>NUCLEOTIDE SEQUENCE [LARGE SCALE GENOMIC DNA]</scope>
    <source>
        <strain evidence="2 3">S1BR25-6</strain>
    </source>
</reference>
<dbReference type="GO" id="GO:0016301">
    <property type="term" value="F:kinase activity"/>
    <property type="evidence" value="ECO:0007669"/>
    <property type="project" value="UniProtKB-KW"/>
</dbReference>
<dbReference type="Pfam" id="PF10069">
    <property type="entry name" value="DICT"/>
    <property type="match status" value="1"/>
</dbReference>
<keyword evidence="3" id="KW-1185">Reference proteome</keyword>
<feature type="domain" description="DICT" evidence="1">
    <location>
        <begin position="90"/>
        <end position="207"/>
    </location>
</feature>
<accession>A0ABU2GF20</accession>
<keyword evidence="2" id="KW-0808">Transferase</keyword>
<evidence type="ECO:0000313" key="3">
    <source>
        <dbReference type="Proteomes" id="UP001257060"/>
    </source>
</evidence>
<comment type="caution">
    <text evidence="2">The sequence shown here is derived from an EMBL/GenBank/DDBJ whole genome shotgun (WGS) entry which is preliminary data.</text>
</comment>
<dbReference type="InterPro" id="IPR019278">
    <property type="entry name" value="DICT_dom"/>
</dbReference>
<sequence length="247" mass="27596">MSLTELIAGVEDSEKTLVVHNADDSTVDSVVERFADRNVTVATASTESGPPEYVVLSEGNRVLSATSLAEIVPDGGRPRTPGFDSEPYKPILDELDETMFTSYDWRRMLAASREIEDRAWRAGEGTLYAGFQNYSTLEKQLAVYEQLGTKADLDVTAFAFPDVDLPEHERTFDVFPERAAEIRDTWFVAFDGGGDEESKCALLAEEREPRQFYGFWTYDPGTVDYIFDHLGETYLDGRSDKRPAAGC</sequence>
<dbReference type="PIRSF" id="PIRSF030471">
    <property type="entry name" value="STR_Vng0742h_prd"/>
    <property type="match status" value="1"/>
</dbReference>
<dbReference type="InterPro" id="IPR016954">
    <property type="entry name" value="Uncharacterised_Vng0742h"/>
</dbReference>
<dbReference type="RefSeq" id="WP_310923575.1">
    <property type="nucleotide sequence ID" value="NZ_JAMQOP010000001.1"/>
</dbReference>
<organism evidence="2 3">
    <name type="scientific">Halogeometricum salsisoli</name>
    <dbReference type="NCBI Taxonomy" id="2950536"/>
    <lineage>
        <taxon>Archaea</taxon>
        <taxon>Methanobacteriati</taxon>
        <taxon>Methanobacteriota</taxon>
        <taxon>Stenosarchaea group</taxon>
        <taxon>Halobacteria</taxon>
        <taxon>Halobacteriales</taxon>
        <taxon>Haloferacaceae</taxon>
        <taxon>Halogeometricum</taxon>
    </lineage>
</organism>
<evidence type="ECO:0000259" key="1">
    <source>
        <dbReference type="Pfam" id="PF10069"/>
    </source>
</evidence>
<protein>
    <submittedName>
        <fullName evidence="2">Histidine kinase</fullName>
    </submittedName>
</protein>